<gene>
    <name evidence="1" type="ORF">FD145_1442</name>
</gene>
<evidence type="ECO:0000313" key="2">
    <source>
        <dbReference type="Proteomes" id="UP000488506"/>
    </source>
</evidence>
<proteinExistence type="predicted"/>
<comment type="caution">
    <text evidence="1">The sequence shown here is derived from an EMBL/GenBank/DDBJ whole genome shotgun (WGS) entry which is preliminary data.</text>
</comment>
<dbReference type="EMBL" id="WPAF01000035">
    <property type="protein sequence ID" value="KAF0133090.1"/>
    <property type="molecule type" value="Genomic_DNA"/>
</dbReference>
<evidence type="ECO:0000313" key="1">
    <source>
        <dbReference type="EMBL" id="KAF0133090.1"/>
    </source>
</evidence>
<sequence>MSIDGISKIGPNLRNKTYVPIPGGITERIQTSGNINFDVEDYFTHAETKCPLAQVEKSYEEYFLGKIEA</sequence>
<accession>A0A833KZW6</accession>
<reference evidence="1 2" key="1">
    <citation type="submission" date="2019-12" db="EMBL/GenBank/DDBJ databases">
        <authorList>
            <person name="Wolfe R."/>
            <person name="Danczak R."/>
            <person name="Wilkins M."/>
        </authorList>
    </citation>
    <scope>NUCLEOTIDE SEQUENCE [LARGE SCALE GENOMIC DNA]</scope>
    <source>
        <strain evidence="1">X2_MaxBin.013</strain>
    </source>
</reference>
<dbReference type="AlphaFoldDB" id="A0A833KZW6"/>
<organism evidence="1 2">
    <name type="scientific">Candidatus Saganbacteria bacterium</name>
    <dbReference type="NCBI Taxonomy" id="2575572"/>
    <lineage>
        <taxon>Bacteria</taxon>
        <taxon>Bacillati</taxon>
        <taxon>Saganbacteria</taxon>
    </lineage>
</organism>
<protein>
    <submittedName>
        <fullName evidence="1">Uncharacterized protein</fullName>
    </submittedName>
</protein>
<name>A0A833KZW6_UNCSA</name>
<dbReference type="Proteomes" id="UP000488506">
    <property type="component" value="Unassembled WGS sequence"/>
</dbReference>